<sequence length="405" mass="42911">MADRRGFFGFLWKKNLPAPRLRCSIRYQNTCSPSTDYMALNLLGRKKDPVDDAESEAVHLAFFELDAVPASVFKTKQLVTLSLSSNRLDALPPDFHKLSKLETLSLGGNRFTTAAIDDARLDKLDRLSKLNLCRNALTAFPETLCGISKLTSLSLAENEIVELPDKIAKLTKLRYLGLTNNKLKTLNQNVGKLRELEVISAVTPQAEVDVVSSSTRLVSTELAPSRKPSSDALFTLPDLSFDRDRFSLHSSNSSLTESLHIVTDHQPPQAEREGSSASPTGSDPLNWSNTGSSLHLATPTAGLNGGGAAPPSVTVSISSVDTNGMGAPVAGPLSPGEADGEAGLGDVHAGGRGGRHTKRTLSIPRVPSPLKDSGEFEGVSSEDAARLSSIDDGAATTGEAGEGGL</sequence>
<dbReference type="GO" id="GO:0005737">
    <property type="term" value="C:cytoplasm"/>
    <property type="evidence" value="ECO:0007669"/>
    <property type="project" value="TreeGrafter"/>
</dbReference>
<name>A0A4P9W4Y0_9FUNG</name>
<evidence type="ECO:0000313" key="4">
    <source>
        <dbReference type="EMBL" id="RKO87431.1"/>
    </source>
</evidence>
<evidence type="ECO:0000313" key="5">
    <source>
        <dbReference type="Proteomes" id="UP000269721"/>
    </source>
</evidence>
<dbReference type="InterPro" id="IPR050216">
    <property type="entry name" value="LRR_domain-containing"/>
</dbReference>
<dbReference type="PANTHER" id="PTHR48051">
    <property type="match status" value="1"/>
</dbReference>
<dbReference type="Gene3D" id="3.80.10.10">
    <property type="entry name" value="Ribonuclease Inhibitor"/>
    <property type="match status" value="1"/>
</dbReference>
<organism evidence="4 5">
    <name type="scientific">Blyttiomyces helicus</name>
    <dbReference type="NCBI Taxonomy" id="388810"/>
    <lineage>
        <taxon>Eukaryota</taxon>
        <taxon>Fungi</taxon>
        <taxon>Fungi incertae sedis</taxon>
        <taxon>Chytridiomycota</taxon>
        <taxon>Chytridiomycota incertae sedis</taxon>
        <taxon>Chytridiomycetes</taxon>
        <taxon>Chytridiomycetes incertae sedis</taxon>
        <taxon>Blyttiomyces</taxon>
    </lineage>
</organism>
<dbReference type="Pfam" id="PF13855">
    <property type="entry name" value="LRR_8"/>
    <property type="match status" value="2"/>
</dbReference>
<dbReference type="Proteomes" id="UP000269721">
    <property type="component" value="Unassembled WGS sequence"/>
</dbReference>
<keyword evidence="2" id="KW-0677">Repeat</keyword>
<dbReference type="OrthoDB" id="2151115at2759"/>
<gene>
    <name evidence="4" type="ORF">BDK51DRAFT_38364</name>
</gene>
<accession>A0A4P9W4Y0</accession>
<evidence type="ECO:0000256" key="3">
    <source>
        <dbReference type="SAM" id="MobiDB-lite"/>
    </source>
</evidence>
<keyword evidence="1" id="KW-0433">Leucine-rich repeat</keyword>
<dbReference type="InterPro" id="IPR032675">
    <property type="entry name" value="LRR_dom_sf"/>
</dbReference>
<protein>
    <recommendedName>
        <fullName evidence="6">L domain-like protein</fullName>
    </recommendedName>
</protein>
<evidence type="ECO:0008006" key="6">
    <source>
        <dbReference type="Google" id="ProtNLM"/>
    </source>
</evidence>
<evidence type="ECO:0000256" key="2">
    <source>
        <dbReference type="ARBA" id="ARBA00022737"/>
    </source>
</evidence>
<proteinExistence type="predicted"/>
<evidence type="ECO:0000256" key="1">
    <source>
        <dbReference type="ARBA" id="ARBA00022614"/>
    </source>
</evidence>
<dbReference type="EMBL" id="KZ997428">
    <property type="protein sequence ID" value="RKO87431.1"/>
    <property type="molecule type" value="Genomic_DNA"/>
</dbReference>
<dbReference type="SUPFAM" id="SSF52058">
    <property type="entry name" value="L domain-like"/>
    <property type="match status" value="1"/>
</dbReference>
<dbReference type="InterPro" id="IPR001611">
    <property type="entry name" value="Leu-rich_rpt"/>
</dbReference>
<dbReference type="SMART" id="SM00369">
    <property type="entry name" value="LRR_TYP"/>
    <property type="match status" value="5"/>
</dbReference>
<dbReference type="AlphaFoldDB" id="A0A4P9W4Y0"/>
<dbReference type="InterPro" id="IPR003591">
    <property type="entry name" value="Leu-rich_rpt_typical-subtyp"/>
</dbReference>
<keyword evidence="5" id="KW-1185">Reference proteome</keyword>
<dbReference type="PANTHER" id="PTHR48051:SF1">
    <property type="entry name" value="RAS SUPPRESSOR PROTEIN 1"/>
    <property type="match status" value="1"/>
</dbReference>
<feature type="region of interest" description="Disordered" evidence="3">
    <location>
        <begin position="262"/>
        <end position="310"/>
    </location>
</feature>
<feature type="compositionally biased region" description="Polar residues" evidence="3">
    <location>
        <begin position="275"/>
        <end position="295"/>
    </location>
</feature>
<feature type="region of interest" description="Disordered" evidence="3">
    <location>
        <begin position="326"/>
        <end position="405"/>
    </location>
</feature>
<reference evidence="5" key="1">
    <citation type="journal article" date="2018" name="Nat. Microbiol.">
        <title>Leveraging single-cell genomics to expand the fungal tree of life.</title>
        <authorList>
            <person name="Ahrendt S.R."/>
            <person name="Quandt C.A."/>
            <person name="Ciobanu D."/>
            <person name="Clum A."/>
            <person name="Salamov A."/>
            <person name="Andreopoulos B."/>
            <person name="Cheng J.F."/>
            <person name="Woyke T."/>
            <person name="Pelin A."/>
            <person name="Henrissat B."/>
            <person name="Reynolds N.K."/>
            <person name="Benny G.L."/>
            <person name="Smith M.E."/>
            <person name="James T.Y."/>
            <person name="Grigoriev I.V."/>
        </authorList>
    </citation>
    <scope>NUCLEOTIDE SEQUENCE [LARGE SCALE GENOMIC DNA]</scope>
</reference>